<feature type="signal peptide" evidence="2">
    <location>
        <begin position="1"/>
        <end position="20"/>
    </location>
</feature>
<protein>
    <recommendedName>
        <fullName evidence="5">Secreted protein</fullName>
    </recommendedName>
</protein>
<reference evidence="3" key="1">
    <citation type="submission" date="2021-06" db="EMBL/GenBank/DDBJ databases">
        <title>Comparative genomics, transcriptomics and evolutionary studies reveal genomic signatures of adaptation to plant cell wall in hemibiotrophic fungi.</title>
        <authorList>
            <consortium name="DOE Joint Genome Institute"/>
            <person name="Baroncelli R."/>
            <person name="Diaz J.F."/>
            <person name="Benocci T."/>
            <person name="Peng M."/>
            <person name="Battaglia E."/>
            <person name="Haridas S."/>
            <person name="Andreopoulos W."/>
            <person name="Labutti K."/>
            <person name="Pangilinan J."/>
            <person name="Floch G.L."/>
            <person name="Makela M.R."/>
            <person name="Henrissat B."/>
            <person name="Grigoriev I.V."/>
            <person name="Crouch J.A."/>
            <person name="De Vries R.P."/>
            <person name="Sukno S.A."/>
            <person name="Thon M.R."/>
        </authorList>
    </citation>
    <scope>NUCLEOTIDE SEQUENCE</scope>
    <source>
        <strain evidence="3">MAFF235873</strain>
    </source>
</reference>
<proteinExistence type="predicted"/>
<keyword evidence="4" id="KW-1185">Reference proteome</keyword>
<feature type="region of interest" description="Disordered" evidence="1">
    <location>
        <begin position="43"/>
        <end position="74"/>
    </location>
</feature>
<evidence type="ECO:0000313" key="3">
    <source>
        <dbReference type="EMBL" id="KAK2025261.1"/>
    </source>
</evidence>
<comment type="caution">
    <text evidence="3">The sequence shown here is derived from an EMBL/GenBank/DDBJ whole genome shotgun (WGS) entry which is preliminary data.</text>
</comment>
<sequence>MGTFLLSLLLSFRLPRRGERAGLPSVTGAAAMDAFMKRTAFRARDAPPDASAVEPTTSEKQAGTRGASVSYRAGGGSVLGFFGGPGRPMTSYRCPNPLVAVDSGEAALGPGVGKMFSCETFLQLEFPISLSRPVPFGVWPGG</sequence>
<dbReference type="EMBL" id="MU842941">
    <property type="protein sequence ID" value="KAK2025261.1"/>
    <property type="molecule type" value="Genomic_DNA"/>
</dbReference>
<organism evidence="3 4">
    <name type="scientific">Colletotrichum zoysiae</name>
    <dbReference type="NCBI Taxonomy" id="1216348"/>
    <lineage>
        <taxon>Eukaryota</taxon>
        <taxon>Fungi</taxon>
        <taxon>Dikarya</taxon>
        <taxon>Ascomycota</taxon>
        <taxon>Pezizomycotina</taxon>
        <taxon>Sordariomycetes</taxon>
        <taxon>Hypocreomycetidae</taxon>
        <taxon>Glomerellales</taxon>
        <taxon>Glomerellaceae</taxon>
        <taxon>Colletotrichum</taxon>
        <taxon>Colletotrichum graminicola species complex</taxon>
    </lineage>
</organism>
<gene>
    <name evidence="3" type="ORF">LX32DRAFT_66263</name>
</gene>
<evidence type="ECO:0000256" key="2">
    <source>
        <dbReference type="SAM" id="SignalP"/>
    </source>
</evidence>
<keyword evidence="2" id="KW-0732">Signal</keyword>
<feature type="chain" id="PRO_5042260299" description="Secreted protein" evidence="2">
    <location>
        <begin position="21"/>
        <end position="142"/>
    </location>
</feature>
<evidence type="ECO:0008006" key="5">
    <source>
        <dbReference type="Google" id="ProtNLM"/>
    </source>
</evidence>
<dbReference type="AlphaFoldDB" id="A0AAD9HA48"/>
<accession>A0AAD9HA48</accession>
<evidence type="ECO:0000313" key="4">
    <source>
        <dbReference type="Proteomes" id="UP001232148"/>
    </source>
</evidence>
<evidence type="ECO:0000256" key="1">
    <source>
        <dbReference type="SAM" id="MobiDB-lite"/>
    </source>
</evidence>
<dbReference type="Proteomes" id="UP001232148">
    <property type="component" value="Unassembled WGS sequence"/>
</dbReference>
<name>A0AAD9HA48_9PEZI</name>